<feature type="non-terminal residue" evidence="1">
    <location>
        <position position="33"/>
    </location>
</feature>
<evidence type="ECO:0000313" key="2">
    <source>
        <dbReference type="Proteomes" id="UP000094527"/>
    </source>
</evidence>
<dbReference type="Proteomes" id="UP000094527">
    <property type="component" value="Unassembled WGS sequence"/>
</dbReference>
<dbReference type="EMBL" id="LJIJ01003978">
    <property type="protein sequence ID" value="ODM88199.1"/>
    <property type="molecule type" value="Genomic_DNA"/>
</dbReference>
<protein>
    <submittedName>
        <fullName evidence="1">Adenylosuccinate synthetase</fullName>
    </submittedName>
</protein>
<comment type="caution">
    <text evidence="1">The sequence shown here is derived from an EMBL/GenBank/DDBJ whole genome shotgun (WGS) entry which is preliminary data.</text>
</comment>
<dbReference type="AlphaFoldDB" id="A0A1D2M5E0"/>
<sequence length="33" mass="3655">MGRGSIASVRKFEDLPQNAQNYVKFNARVPSSS</sequence>
<keyword evidence="2" id="KW-1185">Reference proteome</keyword>
<reference evidence="1 2" key="1">
    <citation type="journal article" date="2016" name="Genome Biol. Evol.">
        <title>Gene Family Evolution Reflects Adaptation to Soil Environmental Stressors in the Genome of the Collembolan Orchesella cincta.</title>
        <authorList>
            <person name="Faddeeva-Vakhrusheva A."/>
            <person name="Derks M.F."/>
            <person name="Anvar S.Y."/>
            <person name="Agamennone V."/>
            <person name="Suring W."/>
            <person name="Smit S."/>
            <person name="van Straalen N.M."/>
            <person name="Roelofs D."/>
        </authorList>
    </citation>
    <scope>NUCLEOTIDE SEQUENCE [LARGE SCALE GENOMIC DNA]</scope>
    <source>
        <tissue evidence="1">Mixed pool</tissue>
    </source>
</reference>
<name>A0A1D2M5E0_ORCCI</name>
<evidence type="ECO:0000313" key="1">
    <source>
        <dbReference type="EMBL" id="ODM88199.1"/>
    </source>
</evidence>
<accession>A0A1D2M5E0</accession>
<gene>
    <name evidence="1" type="ORF">Ocin01_18482</name>
</gene>
<organism evidence="1 2">
    <name type="scientific">Orchesella cincta</name>
    <name type="common">Springtail</name>
    <name type="synonym">Podura cincta</name>
    <dbReference type="NCBI Taxonomy" id="48709"/>
    <lineage>
        <taxon>Eukaryota</taxon>
        <taxon>Metazoa</taxon>
        <taxon>Ecdysozoa</taxon>
        <taxon>Arthropoda</taxon>
        <taxon>Hexapoda</taxon>
        <taxon>Collembola</taxon>
        <taxon>Entomobryomorpha</taxon>
        <taxon>Entomobryoidea</taxon>
        <taxon>Orchesellidae</taxon>
        <taxon>Orchesellinae</taxon>
        <taxon>Orchesella</taxon>
    </lineage>
</organism>
<proteinExistence type="predicted"/>